<dbReference type="InterPro" id="IPR003439">
    <property type="entry name" value="ABC_transporter-like_ATP-bd"/>
</dbReference>
<name>A0A2N6UHE3_9FIRM</name>
<dbReference type="InterPro" id="IPR050166">
    <property type="entry name" value="ABC_transporter_ATP-bind"/>
</dbReference>
<dbReference type="PANTHER" id="PTHR42788:SF13">
    <property type="entry name" value="ALIPHATIC SULFONATES IMPORT ATP-BINDING PROTEIN SSUB"/>
    <property type="match status" value="1"/>
</dbReference>
<feature type="domain" description="ABC transporter" evidence="4">
    <location>
        <begin position="4"/>
        <end position="220"/>
    </location>
</feature>
<dbReference type="AlphaFoldDB" id="A0A2N6UHE3"/>
<dbReference type="PROSITE" id="PS50893">
    <property type="entry name" value="ABC_TRANSPORTER_2"/>
    <property type="match status" value="1"/>
</dbReference>
<dbReference type="Pfam" id="PF00005">
    <property type="entry name" value="ABC_tran"/>
    <property type="match status" value="1"/>
</dbReference>
<dbReference type="Proteomes" id="UP000235658">
    <property type="component" value="Unassembled WGS sequence"/>
</dbReference>
<dbReference type="PANTHER" id="PTHR42788">
    <property type="entry name" value="TAURINE IMPORT ATP-BINDING PROTEIN-RELATED"/>
    <property type="match status" value="1"/>
</dbReference>
<dbReference type="GeneID" id="84579017"/>
<dbReference type="GO" id="GO:0005524">
    <property type="term" value="F:ATP binding"/>
    <property type="evidence" value="ECO:0007669"/>
    <property type="project" value="UniProtKB-KW"/>
</dbReference>
<dbReference type="PROSITE" id="PS00211">
    <property type="entry name" value="ABC_TRANSPORTER_1"/>
    <property type="match status" value="1"/>
</dbReference>
<sequence>MTGINLSNLSKIYEIDDKKIKALDNLSLNLDIKKRNVLIGPSGCGKSTLLRIIGGLLEIDQGEILKNKVKTSFVFQNPRLLAWKNIEENIKFSNDDPKLCQKWIKIMGLEGFEKAYPSQLSGGMKARVSLARALIFPNDFMLLDEPFASLDEITKEKLEVELINYMKIKKSGFLFVSHDLEEALNVGQRLIIMKKGKIVSDFDLEDKKFSKEILRNKFKKIIGEENEK</sequence>
<dbReference type="RefSeq" id="WP_102198340.1">
    <property type="nucleotide sequence ID" value="NZ_PNHP01000005.1"/>
</dbReference>
<protein>
    <submittedName>
        <fullName evidence="5">ABC transporter ATP-binding protein</fullName>
    </submittedName>
</protein>
<gene>
    <name evidence="5" type="ORF">CJ192_07445</name>
</gene>
<evidence type="ECO:0000256" key="1">
    <source>
        <dbReference type="ARBA" id="ARBA00022448"/>
    </source>
</evidence>
<keyword evidence="3 5" id="KW-0067">ATP-binding</keyword>
<keyword evidence="2" id="KW-0547">Nucleotide-binding</keyword>
<dbReference type="InterPro" id="IPR003593">
    <property type="entry name" value="AAA+_ATPase"/>
</dbReference>
<accession>A0A2N6UHE3</accession>
<dbReference type="SMART" id="SM00382">
    <property type="entry name" value="AAA"/>
    <property type="match status" value="1"/>
</dbReference>
<evidence type="ECO:0000256" key="3">
    <source>
        <dbReference type="ARBA" id="ARBA00022840"/>
    </source>
</evidence>
<proteinExistence type="predicted"/>
<organism evidence="5 6">
    <name type="scientific">Anaerococcus hydrogenalis</name>
    <dbReference type="NCBI Taxonomy" id="33029"/>
    <lineage>
        <taxon>Bacteria</taxon>
        <taxon>Bacillati</taxon>
        <taxon>Bacillota</taxon>
        <taxon>Tissierellia</taxon>
        <taxon>Tissierellales</taxon>
        <taxon>Peptoniphilaceae</taxon>
        <taxon>Anaerococcus</taxon>
    </lineage>
</organism>
<dbReference type="InterPro" id="IPR017871">
    <property type="entry name" value="ABC_transporter-like_CS"/>
</dbReference>
<dbReference type="GO" id="GO:0016887">
    <property type="term" value="F:ATP hydrolysis activity"/>
    <property type="evidence" value="ECO:0007669"/>
    <property type="project" value="InterPro"/>
</dbReference>
<dbReference type="SUPFAM" id="SSF52540">
    <property type="entry name" value="P-loop containing nucleoside triphosphate hydrolases"/>
    <property type="match status" value="1"/>
</dbReference>
<evidence type="ECO:0000313" key="6">
    <source>
        <dbReference type="Proteomes" id="UP000235658"/>
    </source>
</evidence>
<evidence type="ECO:0000256" key="2">
    <source>
        <dbReference type="ARBA" id="ARBA00022741"/>
    </source>
</evidence>
<dbReference type="InterPro" id="IPR027417">
    <property type="entry name" value="P-loop_NTPase"/>
</dbReference>
<evidence type="ECO:0000313" key="5">
    <source>
        <dbReference type="EMBL" id="PMC81023.1"/>
    </source>
</evidence>
<evidence type="ECO:0000259" key="4">
    <source>
        <dbReference type="PROSITE" id="PS50893"/>
    </source>
</evidence>
<dbReference type="Gene3D" id="3.40.50.300">
    <property type="entry name" value="P-loop containing nucleotide triphosphate hydrolases"/>
    <property type="match status" value="1"/>
</dbReference>
<keyword evidence="1" id="KW-0813">Transport</keyword>
<comment type="caution">
    <text evidence="5">The sequence shown here is derived from an EMBL/GenBank/DDBJ whole genome shotgun (WGS) entry which is preliminary data.</text>
</comment>
<reference evidence="5 6" key="1">
    <citation type="submission" date="2017-09" db="EMBL/GenBank/DDBJ databases">
        <title>Bacterial strain isolated from the female urinary microbiota.</title>
        <authorList>
            <person name="Thomas-White K."/>
            <person name="Kumar N."/>
            <person name="Forster S."/>
            <person name="Putonti C."/>
            <person name="Lawley T."/>
            <person name="Wolfe A.J."/>
        </authorList>
    </citation>
    <scope>NUCLEOTIDE SEQUENCE [LARGE SCALE GENOMIC DNA]</scope>
    <source>
        <strain evidence="5 6">UMB0204</strain>
    </source>
</reference>
<dbReference type="EMBL" id="PNHP01000005">
    <property type="protein sequence ID" value="PMC81023.1"/>
    <property type="molecule type" value="Genomic_DNA"/>
</dbReference>